<accession>A0A0A0BQD4</accession>
<organism evidence="4 5">
    <name type="scientific">Cellulomonas carbonis T26</name>
    <dbReference type="NCBI Taxonomy" id="947969"/>
    <lineage>
        <taxon>Bacteria</taxon>
        <taxon>Bacillati</taxon>
        <taxon>Actinomycetota</taxon>
        <taxon>Actinomycetes</taxon>
        <taxon>Micrococcales</taxon>
        <taxon>Cellulomonadaceae</taxon>
        <taxon>Cellulomonas</taxon>
    </lineage>
</organism>
<feature type="domain" description="DUF4190" evidence="3">
    <location>
        <begin position="105"/>
        <end position="166"/>
    </location>
</feature>
<feature type="transmembrane region" description="Helical" evidence="2">
    <location>
        <begin position="106"/>
        <end position="131"/>
    </location>
</feature>
<dbReference type="InterPro" id="IPR025241">
    <property type="entry name" value="DUF4190"/>
</dbReference>
<dbReference type="Proteomes" id="UP000029839">
    <property type="component" value="Unassembled WGS sequence"/>
</dbReference>
<reference evidence="4 5" key="2">
    <citation type="journal article" date="2015" name="Stand. Genomic Sci.">
        <title>Draft genome sequence of Cellulomonas carbonis T26(T) and comparative analysis of six Cellulomonas genomes.</title>
        <authorList>
            <person name="Zhuang W."/>
            <person name="Zhang S."/>
            <person name="Xia X."/>
            <person name="Wang G."/>
        </authorList>
    </citation>
    <scope>NUCLEOTIDE SEQUENCE [LARGE SCALE GENOMIC DNA]</scope>
    <source>
        <strain evidence="4 5">T26</strain>
    </source>
</reference>
<sequence length="186" mass="18501">MSESQPIPRDDQPTPPPPGGTGPTGSTADAPYTAPDQGSSQGSSQGPAQGPAQTDPGADPGQGQQPPYAQPGYGQQPYGSSYGPAYGQPYGQGYAPPPYVKTNTMAIISLVSSVLGLTFVPVLGSIAGVITGHMARRQIADTGEQGSGVATAGLVVGYVGIALVVLVVVGFILFFALAAGVASTSP</sequence>
<dbReference type="RefSeq" id="WP_052426199.1">
    <property type="nucleotide sequence ID" value="NZ_AXCY01000042.1"/>
</dbReference>
<keyword evidence="2" id="KW-1133">Transmembrane helix</keyword>
<dbReference type="AlphaFoldDB" id="A0A0A0BQD4"/>
<gene>
    <name evidence="4" type="ORF">N868_14065</name>
</gene>
<name>A0A0A0BQD4_9CELL</name>
<evidence type="ECO:0000313" key="4">
    <source>
        <dbReference type="EMBL" id="KGM10683.1"/>
    </source>
</evidence>
<evidence type="ECO:0000313" key="5">
    <source>
        <dbReference type="Proteomes" id="UP000029839"/>
    </source>
</evidence>
<evidence type="ECO:0000256" key="1">
    <source>
        <dbReference type="SAM" id="MobiDB-lite"/>
    </source>
</evidence>
<dbReference type="Pfam" id="PF13828">
    <property type="entry name" value="DUF4190"/>
    <property type="match status" value="1"/>
</dbReference>
<feature type="compositionally biased region" description="Low complexity" evidence="1">
    <location>
        <begin position="37"/>
        <end position="82"/>
    </location>
</feature>
<feature type="region of interest" description="Disordered" evidence="1">
    <location>
        <begin position="1"/>
        <end position="82"/>
    </location>
</feature>
<reference evidence="4 5" key="1">
    <citation type="submission" date="2013-08" db="EMBL/GenBank/DDBJ databases">
        <title>Genome sequencing of Cellulomonas carbonis T26.</title>
        <authorList>
            <person name="Chen F."/>
            <person name="Li Y."/>
            <person name="Wang G."/>
        </authorList>
    </citation>
    <scope>NUCLEOTIDE SEQUENCE [LARGE SCALE GENOMIC DNA]</scope>
    <source>
        <strain evidence="4 5">T26</strain>
    </source>
</reference>
<evidence type="ECO:0000259" key="3">
    <source>
        <dbReference type="Pfam" id="PF13828"/>
    </source>
</evidence>
<proteinExistence type="predicted"/>
<keyword evidence="2" id="KW-0472">Membrane</keyword>
<protein>
    <recommendedName>
        <fullName evidence="3">DUF4190 domain-containing protein</fullName>
    </recommendedName>
</protein>
<keyword evidence="5" id="KW-1185">Reference proteome</keyword>
<feature type="transmembrane region" description="Helical" evidence="2">
    <location>
        <begin position="152"/>
        <end position="182"/>
    </location>
</feature>
<dbReference type="EMBL" id="AXCY01000042">
    <property type="protein sequence ID" value="KGM10683.1"/>
    <property type="molecule type" value="Genomic_DNA"/>
</dbReference>
<keyword evidence="2" id="KW-0812">Transmembrane</keyword>
<comment type="caution">
    <text evidence="4">The sequence shown here is derived from an EMBL/GenBank/DDBJ whole genome shotgun (WGS) entry which is preliminary data.</text>
</comment>
<evidence type="ECO:0000256" key="2">
    <source>
        <dbReference type="SAM" id="Phobius"/>
    </source>
</evidence>